<dbReference type="EMBL" id="JAAECE010000004">
    <property type="protein sequence ID" value="KAF1802540.1"/>
    <property type="molecule type" value="Genomic_DNA"/>
</dbReference>
<accession>A0A8H4BHV6</accession>
<feature type="repeat" description="Solcar" evidence="9">
    <location>
        <begin position="267"/>
        <end position="366"/>
    </location>
</feature>
<dbReference type="Proteomes" id="UP000469890">
    <property type="component" value="Unassembled WGS sequence"/>
</dbReference>
<keyword evidence="8 9" id="KW-0472">Membrane</keyword>
<dbReference type="Pfam" id="PF00153">
    <property type="entry name" value="Mito_carr"/>
    <property type="match status" value="3"/>
</dbReference>
<dbReference type="FunFam" id="1.50.40.10:FF:000095">
    <property type="entry name" value="Mitochondrial carrier protein"/>
    <property type="match status" value="1"/>
</dbReference>
<dbReference type="GO" id="GO:0031966">
    <property type="term" value="C:mitochondrial membrane"/>
    <property type="evidence" value="ECO:0007669"/>
    <property type="project" value="UniProtKB-SubCell"/>
</dbReference>
<evidence type="ECO:0000313" key="13">
    <source>
        <dbReference type="Proteomes" id="UP000469890"/>
    </source>
</evidence>
<keyword evidence="5" id="KW-0677">Repeat</keyword>
<comment type="subcellular location">
    <subcellularLocation>
        <location evidence="1">Mitochondrion membrane</location>
        <topology evidence="1">Multi-pass membrane protein</topology>
    </subcellularLocation>
</comment>
<evidence type="ECO:0000256" key="11">
    <source>
        <dbReference type="SAM" id="SignalP"/>
    </source>
</evidence>
<keyword evidence="3 10" id="KW-0813">Transport</keyword>
<evidence type="ECO:0000256" key="4">
    <source>
        <dbReference type="ARBA" id="ARBA00022692"/>
    </source>
</evidence>
<evidence type="ECO:0000256" key="8">
    <source>
        <dbReference type="ARBA" id="ARBA00023136"/>
    </source>
</evidence>
<dbReference type="PANTHER" id="PTHR45667">
    <property type="entry name" value="S-ADENOSYLMETHIONINE MITOCHONDRIAL CARRIER PROTEIN"/>
    <property type="match status" value="1"/>
</dbReference>
<reference evidence="12 13" key="1">
    <citation type="submission" date="2019-09" db="EMBL/GenBank/DDBJ databases">
        <authorList>
            <consortium name="DOE Joint Genome Institute"/>
            <person name="Mondo S.J."/>
            <person name="Navarro-Mendoza M.I."/>
            <person name="Perez-Arques C."/>
            <person name="Panchal S."/>
            <person name="Nicolas F.E."/>
            <person name="Ganguly P."/>
            <person name="Pangilinan J."/>
            <person name="Grigoriev I."/>
            <person name="Heitman J."/>
            <person name="Sanya K."/>
            <person name="Garre V."/>
        </authorList>
    </citation>
    <scope>NUCLEOTIDE SEQUENCE [LARGE SCALE GENOMIC DNA]</scope>
    <source>
        <strain evidence="12 13">MU402</strain>
    </source>
</reference>
<comment type="caution">
    <text evidence="12">The sequence shown here is derived from an EMBL/GenBank/DDBJ whole genome shotgun (WGS) entry which is preliminary data.</text>
</comment>
<dbReference type="InterPro" id="IPR002067">
    <property type="entry name" value="MCP"/>
</dbReference>
<keyword evidence="7" id="KW-0496">Mitochondrion</keyword>
<evidence type="ECO:0000256" key="10">
    <source>
        <dbReference type="RuleBase" id="RU000488"/>
    </source>
</evidence>
<evidence type="ECO:0000256" key="3">
    <source>
        <dbReference type="ARBA" id="ARBA00022448"/>
    </source>
</evidence>
<keyword evidence="6" id="KW-1133">Transmembrane helix</keyword>
<name>A0A8H4BHV6_MUCCL</name>
<evidence type="ECO:0000313" key="12">
    <source>
        <dbReference type="EMBL" id="KAF1802540.1"/>
    </source>
</evidence>
<dbReference type="PRINTS" id="PR00926">
    <property type="entry name" value="MITOCARRIER"/>
</dbReference>
<protein>
    <submittedName>
        <fullName evidence="12">Mitochondrial carrier protein</fullName>
    </submittedName>
</protein>
<dbReference type="AlphaFoldDB" id="A0A8H4BHV6"/>
<sequence length="388" mass="42993">MRCGMRDFSLSLLLSSFTSLYLTFSDTHFFMNNHHANHKQTHHTEYAIASAHGDHHGVYPPYFDAIVAGGIGGSAADCLMHSVDTVKTRLQGQPLNRSTIKYHNMVQAYKLIFKEEGVFRGLYAGVTPAMLGSVPGTALYFGIYEFTKRNLTANNIPEIVSHLAAGSLGDLAASIVYVPSEVLKTRMQLQGKYNNPHFVSGYNYKGTWHAARTIVKYDGFGALFHGFRATILRDVPYSALQFAFYEQFKKFAKNNYVQPGEQLPVGMDLLTGSMAGGIAGAVTTPLDVVKTLLQTQPTEKGKKKDITATTPTTTTVKHYHGIVDGLIWNYKNQGLAGLFRGIGPRVFWTSLQSAIMFVIYEQVLHLEEDLRKTEDWPPSRLAARAASL</sequence>
<evidence type="ECO:0000256" key="6">
    <source>
        <dbReference type="ARBA" id="ARBA00022989"/>
    </source>
</evidence>
<dbReference type="InterPro" id="IPR023395">
    <property type="entry name" value="MCP_dom_sf"/>
</dbReference>
<evidence type="ECO:0000256" key="7">
    <source>
        <dbReference type="ARBA" id="ARBA00023128"/>
    </source>
</evidence>
<comment type="similarity">
    <text evidence="2 10">Belongs to the mitochondrial carrier (TC 2.A.29) family.</text>
</comment>
<feature type="chain" id="PRO_5034109212" evidence="11">
    <location>
        <begin position="26"/>
        <end position="388"/>
    </location>
</feature>
<evidence type="ECO:0000256" key="1">
    <source>
        <dbReference type="ARBA" id="ARBA00004225"/>
    </source>
</evidence>
<dbReference type="GO" id="GO:0055085">
    <property type="term" value="P:transmembrane transport"/>
    <property type="evidence" value="ECO:0007669"/>
    <property type="project" value="InterPro"/>
</dbReference>
<keyword evidence="11" id="KW-0732">Signal</keyword>
<evidence type="ECO:0000256" key="9">
    <source>
        <dbReference type="PROSITE-ProRule" id="PRU00282"/>
    </source>
</evidence>
<proteinExistence type="inferred from homology"/>
<dbReference type="PROSITE" id="PS50920">
    <property type="entry name" value="SOLCAR"/>
    <property type="match status" value="3"/>
</dbReference>
<evidence type="ECO:0000256" key="5">
    <source>
        <dbReference type="ARBA" id="ARBA00022737"/>
    </source>
</evidence>
<evidence type="ECO:0000256" key="2">
    <source>
        <dbReference type="ARBA" id="ARBA00006375"/>
    </source>
</evidence>
<feature type="repeat" description="Solcar" evidence="9">
    <location>
        <begin position="157"/>
        <end position="251"/>
    </location>
</feature>
<gene>
    <name evidence="12" type="ORF">FB192DRAFT_1378615</name>
</gene>
<feature type="signal peptide" evidence="11">
    <location>
        <begin position="1"/>
        <end position="25"/>
    </location>
</feature>
<dbReference type="InterPro" id="IPR018108">
    <property type="entry name" value="MCP_transmembrane"/>
</dbReference>
<feature type="repeat" description="Solcar" evidence="9">
    <location>
        <begin position="60"/>
        <end position="150"/>
    </location>
</feature>
<dbReference type="Gene3D" id="1.50.40.10">
    <property type="entry name" value="Mitochondrial carrier domain"/>
    <property type="match status" value="2"/>
</dbReference>
<dbReference type="SUPFAM" id="SSF103506">
    <property type="entry name" value="Mitochondrial carrier"/>
    <property type="match status" value="1"/>
</dbReference>
<keyword evidence="4 9" id="KW-0812">Transmembrane</keyword>
<organism evidence="12 13">
    <name type="scientific">Mucor circinelloides f. lusitanicus</name>
    <name type="common">Mucor racemosus var. lusitanicus</name>
    <dbReference type="NCBI Taxonomy" id="29924"/>
    <lineage>
        <taxon>Eukaryota</taxon>
        <taxon>Fungi</taxon>
        <taxon>Fungi incertae sedis</taxon>
        <taxon>Mucoromycota</taxon>
        <taxon>Mucoromycotina</taxon>
        <taxon>Mucoromycetes</taxon>
        <taxon>Mucorales</taxon>
        <taxon>Mucorineae</taxon>
        <taxon>Mucoraceae</taxon>
        <taxon>Mucor</taxon>
    </lineage>
</organism>